<dbReference type="CDD" id="cd06324">
    <property type="entry name" value="PBP1_ABC_sugar_binding-like"/>
    <property type="match status" value="1"/>
</dbReference>
<protein>
    <submittedName>
        <fullName evidence="5">ABC transporter substrate-binding protein</fullName>
    </submittedName>
</protein>
<reference evidence="5 6" key="1">
    <citation type="submission" date="2020-08" db="EMBL/GenBank/DDBJ databases">
        <title>Novel species isolated from subtropical streams in China.</title>
        <authorList>
            <person name="Lu H."/>
        </authorList>
    </citation>
    <scope>NUCLEOTIDE SEQUENCE [LARGE SCALE GENOMIC DNA]</scope>
    <source>
        <strain evidence="5 6">CY18W</strain>
    </source>
</reference>
<dbReference type="InterPro" id="IPR028082">
    <property type="entry name" value="Peripla_BP_I"/>
</dbReference>
<gene>
    <name evidence="5" type="ORF">H8L32_11905</name>
</gene>
<keyword evidence="6" id="KW-1185">Reference proteome</keyword>
<dbReference type="Gene3D" id="3.40.50.2300">
    <property type="match status" value="2"/>
</dbReference>
<dbReference type="PANTHER" id="PTHR46847">
    <property type="entry name" value="D-ALLOSE-BINDING PERIPLASMIC PROTEIN-RELATED"/>
    <property type="match status" value="1"/>
</dbReference>
<feature type="domain" description="Periplasmic binding protein" evidence="4">
    <location>
        <begin position="13"/>
        <end position="274"/>
    </location>
</feature>
<evidence type="ECO:0000313" key="6">
    <source>
        <dbReference type="Proteomes" id="UP000650424"/>
    </source>
</evidence>
<name>A0ABR6ZQM6_9BURK</name>
<dbReference type="PANTHER" id="PTHR46847:SF2">
    <property type="entry name" value="ABC TRANSPORTER SUGAR-BINDING PROTEIN"/>
    <property type="match status" value="1"/>
</dbReference>
<comment type="subcellular location">
    <subcellularLocation>
        <location evidence="1">Cell envelope</location>
    </subcellularLocation>
</comment>
<comment type="caution">
    <text evidence="5">The sequence shown here is derived from an EMBL/GenBank/DDBJ whole genome shotgun (WGS) entry which is preliminary data.</text>
</comment>
<accession>A0ABR6ZQM6</accession>
<dbReference type="Pfam" id="PF13407">
    <property type="entry name" value="Peripla_BP_4"/>
    <property type="match status" value="1"/>
</dbReference>
<proteinExistence type="inferred from homology"/>
<sequence length="356" mass="40181">MGLPASAWAMSVTFLNPGRSDEIYWVTAANSMAAAASSLGIRLEVLYAERDHLKPLEFARQIAARPAAARPDYVILSNDFAVGPEVLRTLDAANIKTFFAYSGITEQSERAIVGHPRQIYKNWLGSLEPRAEDAGYVTARKLIERGRTEKWMATDGKLHLLAIAGDRSTTTSYKRTEGMRRAVAETRDVVLDQVVYGEWNRAKAQEQSMWLYRRYPQTRLIWTANDLMAFGAMESWRVRGGKPGRDASFSTINTSSEAFTALESGSLTALSGGHFIAGAFSLVMLYDYHHGKDFINEGLELERSMFILFTPEDARRFQNMFGDMNFSRVNFKKFSKVFNPALKKYNFSFRRLLAKV</sequence>
<evidence type="ECO:0000256" key="2">
    <source>
        <dbReference type="ARBA" id="ARBA00007639"/>
    </source>
</evidence>
<organism evidence="5 6">
    <name type="scientific">Undibacterium hunanense</name>
    <dbReference type="NCBI Taxonomy" id="2762292"/>
    <lineage>
        <taxon>Bacteria</taxon>
        <taxon>Pseudomonadati</taxon>
        <taxon>Pseudomonadota</taxon>
        <taxon>Betaproteobacteria</taxon>
        <taxon>Burkholderiales</taxon>
        <taxon>Oxalobacteraceae</taxon>
        <taxon>Undibacterium</taxon>
    </lineage>
</organism>
<dbReference type="InterPro" id="IPR025997">
    <property type="entry name" value="SBP_2_dom"/>
</dbReference>
<evidence type="ECO:0000259" key="4">
    <source>
        <dbReference type="Pfam" id="PF13407"/>
    </source>
</evidence>
<comment type="similarity">
    <text evidence="2">Belongs to the bacterial solute-binding protein 2 family.</text>
</comment>
<dbReference type="EMBL" id="JACOGF010000005">
    <property type="protein sequence ID" value="MBC3918184.1"/>
    <property type="molecule type" value="Genomic_DNA"/>
</dbReference>
<dbReference type="SUPFAM" id="SSF53822">
    <property type="entry name" value="Periplasmic binding protein-like I"/>
    <property type="match status" value="1"/>
</dbReference>
<evidence type="ECO:0000313" key="5">
    <source>
        <dbReference type="EMBL" id="MBC3918184.1"/>
    </source>
</evidence>
<keyword evidence="3" id="KW-0732">Signal</keyword>
<evidence type="ECO:0000256" key="3">
    <source>
        <dbReference type="ARBA" id="ARBA00022729"/>
    </source>
</evidence>
<dbReference type="Proteomes" id="UP000650424">
    <property type="component" value="Unassembled WGS sequence"/>
</dbReference>
<evidence type="ECO:0000256" key="1">
    <source>
        <dbReference type="ARBA" id="ARBA00004196"/>
    </source>
</evidence>